<dbReference type="PATRIC" id="fig|1401659.3.peg.508"/>
<dbReference type="GeneID" id="45714066"/>
<organism evidence="2 4">
    <name type="scientific">Cronobacter malonaticus</name>
    <dbReference type="NCBI Taxonomy" id="413503"/>
    <lineage>
        <taxon>Bacteria</taxon>
        <taxon>Pseudomonadati</taxon>
        <taxon>Pseudomonadota</taxon>
        <taxon>Gammaproteobacteria</taxon>
        <taxon>Enterobacterales</taxon>
        <taxon>Enterobacteriaceae</taxon>
        <taxon>Cronobacter</taxon>
    </lineage>
</organism>
<accession>V5TW08</accession>
<evidence type="ECO:0000313" key="3">
    <source>
        <dbReference type="EMBL" id="PUX06396.1"/>
    </source>
</evidence>
<dbReference type="EMBL" id="MSAC01000034">
    <property type="protein sequence ID" value="PUX06396.1"/>
    <property type="molecule type" value="Genomic_DNA"/>
</dbReference>
<dbReference type="Proteomes" id="UP000018545">
    <property type="component" value="Chromosome"/>
</dbReference>
<sequence>MSAARKRRGKKNGGHPVANTSDLKFLPRPEPERKGPKILTLAIMGGAAFFGLKACQDPGDNDNDGDGVYYSTPDECREDGNPADLCTNAWNTAKAEFEKDIPPKLTWDACSTAYGNNCYYDGVTKTWVPMMAGFLLASNRDKKREQEESSSSSYYTSSSGYHYYYTRPVWQNASGDYVWRGGNRSGASASSRSLVTRSATTISRGGFGRSSSSRSSWGG</sequence>
<proteinExistence type="predicted"/>
<keyword evidence="5" id="KW-1185">Reference proteome</keyword>
<feature type="compositionally biased region" description="Basic residues" evidence="1">
    <location>
        <begin position="1"/>
        <end position="13"/>
    </location>
</feature>
<dbReference type="AlphaFoldDB" id="V5TW08"/>
<dbReference type="Proteomes" id="UP000244731">
    <property type="component" value="Unassembled WGS sequence"/>
</dbReference>
<protein>
    <submittedName>
        <fullName evidence="3">DUF1190 domain-containing protein</fullName>
    </submittedName>
</protein>
<dbReference type="KEGG" id="csi:P262_00719"/>
<dbReference type="RefSeq" id="WP_007778366.1">
    <property type="nucleotide sequence ID" value="NC_023032.1"/>
</dbReference>
<evidence type="ECO:0000313" key="5">
    <source>
        <dbReference type="Proteomes" id="UP000244731"/>
    </source>
</evidence>
<feature type="region of interest" description="Disordered" evidence="1">
    <location>
        <begin position="1"/>
        <end position="33"/>
    </location>
</feature>
<evidence type="ECO:0000313" key="4">
    <source>
        <dbReference type="Proteomes" id="UP000018545"/>
    </source>
</evidence>
<dbReference type="Pfam" id="PF06693">
    <property type="entry name" value="DUF1190"/>
    <property type="match status" value="1"/>
</dbReference>
<evidence type="ECO:0000313" key="2">
    <source>
        <dbReference type="EMBL" id="AHB68875.1"/>
    </source>
</evidence>
<reference evidence="3 5" key="2">
    <citation type="submission" date="2016-12" db="EMBL/GenBank/DDBJ databases">
        <title>Analysis of the Molecular Diversity Among Cronobacter Species Isolated from Filth Flies Using a Pan Genomic DNA Microarray.</title>
        <authorList>
            <person name="Pava-Ripoll M."/>
            <person name="Tall B."/>
            <person name="Farber J."/>
            <person name="Fanning S."/>
            <person name="Lehner A."/>
            <person name="Stephan R."/>
            <person name="Pagotto F."/>
            <person name="Iverson C."/>
            <person name="Ziobro G."/>
            <person name="Miller A."/>
            <person name="Pearson R."/>
            <person name="Yan Q."/>
            <person name="Kim M."/>
            <person name="Jeong S."/>
            <person name="Park J."/>
            <person name="Jun S."/>
            <person name="Choi H."/>
            <person name="Chung T."/>
            <person name="Yoo Y."/>
            <person name="Park E."/>
            <person name="Hwang S."/>
            <person name="Lee B."/>
            <person name="Sathyamoorthy V."/>
            <person name="Carter L."/>
            <person name="Mammel M."/>
            <person name="Jackson S."/>
            <person name="Kothary M."/>
            <person name="Patel I."/>
            <person name="Grim C."/>
            <person name="Gopinath G."/>
            <person name="Gangiredla J."/>
            <person name="Chase H."/>
        </authorList>
    </citation>
    <scope>NUCLEOTIDE SEQUENCE [LARGE SCALE GENOMIC DNA]</scope>
    <source>
        <strain evidence="3 5">MOD1-Md25g</strain>
    </source>
</reference>
<dbReference type="InterPro" id="IPR009576">
    <property type="entry name" value="Biofilm_formation_YgiB"/>
</dbReference>
<gene>
    <name evidence="3" type="ORF">AUM46_10615</name>
    <name evidence="2" type="ORF">P262_00719</name>
</gene>
<evidence type="ECO:0000256" key="1">
    <source>
        <dbReference type="SAM" id="MobiDB-lite"/>
    </source>
</evidence>
<dbReference type="EMBL" id="CP006731">
    <property type="protein sequence ID" value="AHB68875.1"/>
    <property type="molecule type" value="Genomic_DNA"/>
</dbReference>
<dbReference type="HOGENOM" id="CLU_095624_1_0_6"/>
<name>V5TW08_9ENTR</name>
<reference evidence="2 4" key="1">
    <citation type="journal article" date="2014" name="Genome Announc.">
        <title>Complete Genome Sequence of Cronobacter sakazakii Strain CMCC 45402.</title>
        <authorList>
            <person name="Zhao Z."/>
            <person name="Wang L."/>
            <person name="Wang B."/>
            <person name="Liang H."/>
            <person name="Ye Q."/>
            <person name="Zeng M."/>
        </authorList>
    </citation>
    <scope>NUCLEOTIDE SEQUENCE [LARGE SCALE GENOMIC DNA]</scope>
    <source>
        <strain evidence="4">45402</strain>
        <strain evidence="2">CMCC45402</strain>
    </source>
</reference>